<dbReference type="GO" id="GO:0005975">
    <property type="term" value="P:carbohydrate metabolic process"/>
    <property type="evidence" value="ECO:0007669"/>
    <property type="project" value="InterPro"/>
</dbReference>
<dbReference type="PANTHER" id="PTHR42715">
    <property type="entry name" value="BETA-GLUCOSIDASE"/>
    <property type="match status" value="1"/>
</dbReference>
<gene>
    <name evidence="5" type="ORF">EAS64_26375</name>
</gene>
<accession>A0A6P2BTW5</accession>
<dbReference type="GO" id="GO:0004553">
    <property type="term" value="F:hydrolase activity, hydrolyzing O-glycosyl compounds"/>
    <property type="evidence" value="ECO:0007669"/>
    <property type="project" value="InterPro"/>
</dbReference>
<comment type="caution">
    <text evidence="5">The sequence shown here is derived from an EMBL/GenBank/DDBJ whole genome shotgun (WGS) entry which is preliminary data.</text>
</comment>
<dbReference type="OrthoDB" id="3187421at2"/>
<feature type="chain" id="PRO_5027023142" evidence="3">
    <location>
        <begin position="37"/>
        <end position="297"/>
    </location>
</feature>
<dbReference type="InterPro" id="IPR050288">
    <property type="entry name" value="Cellulose_deg_GH3"/>
</dbReference>
<dbReference type="SUPFAM" id="SSF51445">
    <property type="entry name" value="(Trans)glycosidases"/>
    <property type="match status" value="1"/>
</dbReference>
<dbReference type="Pfam" id="PF00933">
    <property type="entry name" value="Glyco_hydro_3"/>
    <property type="match status" value="1"/>
</dbReference>
<dbReference type="InterPro" id="IPR017853">
    <property type="entry name" value="GH"/>
</dbReference>
<keyword evidence="2 5" id="KW-0378">Hydrolase</keyword>
<sequence length="297" mass="31849">MGRQSVSKRLKYISIAAALAALTVPAISLSSSPATAAAAGSTVSDCPWMNTSQSADVRAHELMSAMTLQQKMRWLDEQAANNPGQTTFGTVTYPAQVPCTPTMAYADGPWEVTGVSGITTGFPVPVDETASWDTAESYLKGQAMGDEAFQEDRTGILAPGIDLARTPYGGRNAEFMGEDPLLAGTMAAQDIKGIQQGNPTEPVEAVLKHFIENDQELDRQLSSSNVDDRTLHEEEGRAFEIAITQSQPAGVMCSYNQVNGVYACQNPNTLTDYLKNQLGFRGFVVSDFGAVHSTARR</sequence>
<reference evidence="5 6" key="1">
    <citation type="submission" date="2018-11" db="EMBL/GenBank/DDBJ databases">
        <title>Trebonia kvetii gen.nov., sp.nov., a novel acidophilic actinobacterium, and proposal of the new actinobacterial family Treboniaceae fam. nov.</title>
        <authorList>
            <person name="Rapoport D."/>
            <person name="Sagova-Mareckova M."/>
            <person name="Sedlacek I."/>
            <person name="Provaznik J."/>
            <person name="Kralova S."/>
            <person name="Pavlinic D."/>
            <person name="Benes V."/>
            <person name="Kopecky J."/>
        </authorList>
    </citation>
    <scope>NUCLEOTIDE SEQUENCE [LARGE SCALE GENOMIC DNA]</scope>
    <source>
        <strain evidence="5 6">15Tr583</strain>
    </source>
</reference>
<proteinExistence type="inferred from homology"/>
<dbReference type="Gene3D" id="3.20.20.300">
    <property type="entry name" value="Glycoside hydrolase, family 3, N-terminal domain"/>
    <property type="match status" value="1"/>
</dbReference>
<dbReference type="Proteomes" id="UP000460272">
    <property type="component" value="Unassembled WGS sequence"/>
</dbReference>
<evidence type="ECO:0000313" key="5">
    <source>
        <dbReference type="EMBL" id="TVZ02338.1"/>
    </source>
</evidence>
<dbReference type="AlphaFoldDB" id="A0A6P2BTW5"/>
<comment type="similarity">
    <text evidence="1">Belongs to the glycosyl hydrolase 3 family.</text>
</comment>
<dbReference type="EMBL" id="RPFW01000005">
    <property type="protein sequence ID" value="TVZ02338.1"/>
    <property type="molecule type" value="Genomic_DNA"/>
</dbReference>
<evidence type="ECO:0000256" key="1">
    <source>
        <dbReference type="ARBA" id="ARBA00005336"/>
    </source>
</evidence>
<evidence type="ECO:0000256" key="2">
    <source>
        <dbReference type="ARBA" id="ARBA00022801"/>
    </source>
</evidence>
<protein>
    <submittedName>
        <fullName evidence="5">Glycoside hydrolase family 3 protein</fullName>
    </submittedName>
</protein>
<evidence type="ECO:0000313" key="6">
    <source>
        <dbReference type="Proteomes" id="UP000460272"/>
    </source>
</evidence>
<feature type="signal peptide" evidence="3">
    <location>
        <begin position="1"/>
        <end position="36"/>
    </location>
</feature>
<dbReference type="InterPro" id="IPR036962">
    <property type="entry name" value="Glyco_hydro_3_N_sf"/>
</dbReference>
<dbReference type="PANTHER" id="PTHR42715:SF10">
    <property type="entry name" value="BETA-GLUCOSIDASE"/>
    <property type="match status" value="1"/>
</dbReference>
<name>A0A6P2BTW5_9ACTN</name>
<evidence type="ECO:0000259" key="4">
    <source>
        <dbReference type="Pfam" id="PF00933"/>
    </source>
</evidence>
<feature type="domain" description="Glycoside hydrolase family 3 N-terminal" evidence="4">
    <location>
        <begin position="117"/>
        <end position="293"/>
    </location>
</feature>
<keyword evidence="6" id="KW-1185">Reference proteome</keyword>
<keyword evidence="3" id="KW-0732">Signal</keyword>
<dbReference type="InterPro" id="IPR001764">
    <property type="entry name" value="Glyco_hydro_3_N"/>
</dbReference>
<evidence type="ECO:0000256" key="3">
    <source>
        <dbReference type="SAM" id="SignalP"/>
    </source>
</evidence>
<organism evidence="5 6">
    <name type="scientific">Trebonia kvetii</name>
    <dbReference type="NCBI Taxonomy" id="2480626"/>
    <lineage>
        <taxon>Bacteria</taxon>
        <taxon>Bacillati</taxon>
        <taxon>Actinomycetota</taxon>
        <taxon>Actinomycetes</taxon>
        <taxon>Streptosporangiales</taxon>
        <taxon>Treboniaceae</taxon>
        <taxon>Trebonia</taxon>
    </lineage>
</organism>